<dbReference type="InterPro" id="IPR004360">
    <property type="entry name" value="Glyas_Fos-R_dOase_dom"/>
</dbReference>
<dbReference type="SUPFAM" id="SSF54593">
    <property type="entry name" value="Glyoxalase/Bleomycin resistance protein/Dihydroxybiphenyl dioxygenase"/>
    <property type="match status" value="1"/>
</dbReference>
<dbReference type="RefSeq" id="WP_283731975.1">
    <property type="nucleotide sequence ID" value="NZ_CP125968.1"/>
</dbReference>
<dbReference type="Proteomes" id="UP001271648">
    <property type="component" value="Unassembled WGS sequence"/>
</dbReference>
<dbReference type="InterPro" id="IPR029068">
    <property type="entry name" value="Glyas_Bleomycin-R_OHBP_Dase"/>
</dbReference>
<protein>
    <submittedName>
        <fullName evidence="2">VOC family protein</fullName>
    </submittedName>
</protein>
<dbReference type="PROSITE" id="PS51819">
    <property type="entry name" value="VOC"/>
    <property type="match status" value="1"/>
</dbReference>
<evidence type="ECO:0000313" key="3">
    <source>
        <dbReference type="Proteomes" id="UP001271648"/>
    </source>
</evidence>
<proteinExistence type="predicted"/>
<accession>A0AAW9A446</accession>
<name>A0AAW9A446_9BACL</name>
<dbReference type="AlphaFoldDB" id="A0AAW9A446"/>
<keyword evidence="3" id="KW-1185">Reference proteome</keyword>
<organism evidence="2 3">
    <name type="scientific">Sporosarcina thermotolerans</name>
    <dbReference type="NCBI Taxonomy" id="633404"/>
    <lineage>
        <taxon>Bacteria</taxon>
        <taxon>Bacillati</taxon>
        <taxon>Bacillota</taxon>
        <taxon>Bacilli</taxon>
        <taxon>Bacillales</taxon>
        <taxon>Caryophanaceae</taxon>
        <taxon>Sporosarcina</taxon>
    </lineage>
</organism>
<dbReference type="Gene3D" id="3.10.180.10">
    <property type="entry name" value="2,3-Dihydroxybiphenyl 1,2-Dioxygenase, domain 1"/>
    <property type="match status" value="1"/>
</dbReference>
<dbReference type="Pfam" id="PF00903">
    <property type="entry name" value="Glyoxalase"/>
    <property type="match status" value="1"/>
</dbReference>
<feature type="domain" description="VOC" evidence="1">
    <location>
        <begin position="6"/>
        <end position="115"/>
    </location>
</feature>
<reference evidence="2 3" key="1">
    <citation type="submission" date="2023-06" db="EMBL/GenBank/DDBJ databases">
        <title>Sporosarcina sp. nov., isolated from Korean traditional fermented seafood 'Jeotgal'.</title>
        <authorList>
            <person name="Yang A.I."/>
            <person name="Shin N.-R."/>
        </authorList>
    </citation>
    <scope>NUCLEOTIDE SEQUENCE [LARGE SCALE GENOMIC DNA]</scope>
    <source>
        <strain evidence="2 3">KCTC43456</strain>
    </source>
</reference>
<sequence>MSLFERIDTICLNVSNVEEASIWYQDVLGFNESFKGDNYRILTIGTSEVPLTIESGIVKSSHSQVYPIFFTKDIENTYEILKGNSVTVSELQNDGMNKFFDLYDLDGNKLQVCYWE</sequence>
<comment type="caution">
    <text evidence="2">The sequence shown here is derived from an EMBL/GenBank/DDBJ whole genome shotgun (WGS) entry which is preliminary data.</text>
</comment>
<dbReference type="InterPro" id="IPR037523">
    <property type="entry name" value="VOC_core"/>
</dbReference>
<dbReference type="EMBL" id="JAUBDJ010000001">
    <property type="protein sequence ID" value="MDW0115394.1"/>
    <property type="molecule type" value="Genomic_DNA"/>
</dbReference>
<gene>
    <name evidence="2" type="ORF">QTL97_00370</name>
</gene>
<evidence type="ECO:0000259" key="1">
    <source>
        <dbReference type="PROSITE" id="PS51819"/>
    </source>
</evidence>
<evidence type="ECO:0000313" key="2">
    <source>
        <dbReference type="EMBL" id="MDW0115394.1"/>
    </source>
</evidence>